<evidence type="ECO:0000313" key="1">
    <source>
        <dbReference type="EMBL" id="KAF3594464.1"/>
    </source>
</evidence>
<dbReference type="Proteomes" id="UP000266723">
    <property type="component" value="Unassembled WGS sequence"/>
</dbReference>
<sequence>METSIKVGNNRLVAPGRINRQTAPLACSAGERLQFLLLSSRFFLQLFSLLKT</sequence>
<comment type="caution">
    <text evidence="1">The sequence shown here is derived from an EMBL/GenBank/DDBJ whole genome shotgun (WGS) entry which is preliminary data.</text>
</comment>
<proteinExistence type="predicted"/>
<evidence type="ECO:0000313" key="2">
    <source>
        <dbReference type="Proteomes" id="UP000266723"/>
    </source>
</evidence>
<protein>
    <submittedName>
        <fullName evidence="1">Uncharacterized protein</fullName>
    </submittedName>
</protein>
<accession>A0ABQ7EBU6</accession>
<reference evidence="1 2" key="1">
    <citation type="journal article" date="2020" name="BMC Genomics">
        <title>Intraspecific diversification of the crop wild relative Brassica cretica Lam. using demographic model selection.</title>
        <authorList>
            <person name="Kioukis A."/>
            <person name="Michalopoulou V.A."/>
            <person name="Briers L."/>
            <person name="Pirintsos S."/>
            <person name="Studholme D.J."/>
            <person name="Pavlidis P."/>
            <person name="Sarris P.F."/>
        </authorList>
    </citation>
    <scope>NUCLEOTIDE SEQUENCE [LARGE SCALE GENOMIC DNA]</scope>
    <source>
        <strain evidence="2">cv. PFS-1207/04</strain>
    </source>
</reference>
<dbReference type="EMBL" id="QGKV02000299">
    <property type="protein sequence ID" value="KAF3594464.1"/>
    <property type="molecule type" value="Genomic_DNA"/>
</dbReference>
<keyword evidence="2" id="KW-1185">Reference proteome</keyword>
<organism evidence="1 2">
    <name type="scientific">Brassica cretica</name>
    <name type="common">Mustard</name>
    <dbReference type="NCBI Taxonomy" id="69181"/>
    <lineage>
        <taxon>Eukaryota</taxon>
        <taxon>Viridiplantae</taxon>
        <taxon>Streptophyta</taxon>
        <taxon>Embryophyta</taxon>
        <taxon>Tracheophyta</taxon>
        <taxon>Spermatophyta</taxon>
        <taxon>Magnoliopsida</taxon>
        <taxon>eudicotyledons</taxon>
        <taxon>Gunneridae</taxon>
        <taxon>Pentapetalae</taxon>
        <taxon>rosids</taxon>
        <taxon>malvids</taxon>
        <taxon>Brassicales</taxon>
        <taxon>Brassicaceae</taxon>
        <taxon>Brassiceae</taxon>
        <taxon>Brassica</taxon>
    </lineage>
</organism>
<name>A0ABQ7EBU6_BRACR</name>
<gene>
    <name evidence="1" type="ORF">DY000_02022150</name>
</gene>